<evidence type="ECO:0000256" key="1">
    <source>
        <dbReference type="ARBA" id="ARBA00008721"/>
    </source>
</evidence>
<evidence type="ECO:0000256" key="5">
    <source>
        <dbReference type="ARBA" id="ARBA00022801"/>
    </source>
</evidence>
<evidence type="ECO:0000313" key="12">
    <source>
        <dbReference type="Proteomes" id="UP000246740"/>
    </source>
</evidence>
<evidence type="ECO:0000256" key="9">
    <source>
        <dbReference type="SAM" id="SignalP"/>
    </source>
</evidence>
<evidence type="ECO:0000256" key="3">
    <source>
        <dbReference type="ARBA" id="ARBA00022723"/>
    </source>
</evidence>
<evidence type="ECO:0000256" key="2">
    <source>
        <dbReference type="ARBA" id="ARBA00022670"/>
    </source>
</evidence>
<dbReference type="STRING" id="1882483.A0A317XU42"/>
<evidence type="ECO:0000259" key="10">
    <source>
        <dbReference type="Pfam" id="PF05572"/>
    </source>
</evidence>
<organism evidence="11 12">
    <name type="scientific">Testicularia cyperi</name>
    <dbReference type="NCBI Taxonomy" id="1882483"/>
    <lineage>
        <taxon>Eukaryota</taxon>
        <taxon>Fungi</taxon>
        <taxon>Dikarya</taxon>
        <taxon>Basidiomycota</taxon>
        <taxon>Ustilaginomycotina</taxon>
        <taxon>Ustilaginomycetes</taxon>
        <taxon>Ustilaginales</taxon>
        <taxon>Anthracoideaceae</taxon>
        <taxon>Testicularia</taxon>
    </lineage>
</organism>
<dbReference type="InterPro" id="IPR024079">
    <property type="entry name" value="MetalloPept_cat_dom_sf"/>
</dbReference>
<dbReference type="OrthoDB" id="536211at2759"/>
<evidence type="ECO:0000256" key="4">
    <source>
        <dbReference type="ARBA" id="ARBA00022729"/>
    </source>
</evidence>
<keyword evidence="3" id="KW-0479">Metal-binding</keyword>
<keyword evidence="7" id="KW-0482">Metalloprotease</keyword>
<dbReference type="Proteomes" id="UP000246740">
    <property type="component" value="Unassembled WGS sequence"/>
</dbReference>
<dbReference type="EMBL" id="KZ819189">
    <property type="protein sequence ID" value="PWZ01787.1"/>
    <property type="molecule type" value="Genomic_DNA"/>
</dbReference>
<dbReference type="Pfam" id="PF05572">
    <property type="entry name" value="Peptidase_M43"/>
    <property type="match status" value="1"/>
</dbReference>
<dbReference type="AlphaFoldDB" id="A0A317XU42"/>
<keyword evidence="12" id="KW-1185">Reference proteome</keyword>
<keyword evidence="6" id="KW-0862">Zinc</keyword>
<protein>
    <submittedName>
        <fullName evidence="11">Zincin</fullName>
    </submittedName>
</protein>
<keyword evidence="4 9" id="KW-0732">Signal</keyword>
<feature type="domain" description="Peptidase M43 pregnancy-associated plasma-A" evidence="10">
    <location>
        <begin position="145"/>
        <end position="276"/>
    </location>
</feature>
<name>A0A317XU42_9BASI</name>
<gene>
    <name evidence="11" type="ORF">BCV70DRAFT_51336</name>
</gene>
<keyword evidence="5" id="KW-0378">Hydrolase</keyword>
<dbReference type="PANTHER" id="PTHR47466:SF1">
    <property type="entry name" value="METALLOPROTEASE MEP1 (AFU_ORTHOLOGUE AFUA_1G07730)-RELATED"/>
    <property type="match status" value="1"/>
</dbReference>
<keyword evidence="8" id="KW-1015">Disulfide bond</keyword>
<dbReference type="InParanoid" id="A0A317XU42"/>
<evidence type="ECO:0000256" key="8">
    <source>
        <dbReference type="ARBA" id="ARBA00023157"/>
    </source>
</evidence>
<dbReference type="SUPFAM" id="SSF55486">
    <property type="entry name" value="Metalloproteases ('zincins'), catalytic domain"/>
    <property type="match status" value="1"/>
</dbReference>
<dbReference type="InterPro" id="IPR008754">
    <property type="entry name" value="Peptidase_M43"/>
</dbReference>
<dbReference type="Gene3D" id="3.40.390.10">
    <property type="entry name" value="Collagenase (Catalytic Domain)"/>
    <property type="match status" value="1"/>
</dbReference>
<proteinExistence type="inferred from homology"/>
<feature type="chain" id="PRO_5016419171" evidence="9">
    <location>
        <begin position="23"/>
        <end position="281"/>
    </location>
</feature>
<feature type="signal peptide" evidence="9">
    <location>
        <begin position="1"/>
        <end position="22"/>
    </location>
</feature>
<comment type="similarity">
    <text evidence="1">Belongs to the peptidase M43B family.</text>
</comment>
<reference evidence="11 12" key="1">
    <citation type="journal article" date="2018" name="Mol. Biol. Evol.">
        <title>Broad Genomic Sampling Reveals a Smut Pathogenic Ancestry of the Fungal Clade Ustilaginomycotina.</title>
        <authorList>
            <person name="Kijpornyongpan T."/>
            <person name="Mondo S.J."/>
            <person name="Barry K."/>
            <person name="Sandor L."/>
            <person name="Lee J."/>
            <person name="Lipzen A."/>
            <person name="Pangilinan J."/>
            <person name="LaButti K."/>
            <person name="Hainaut M."/>
            <person name="Henrissat B."/>
            <person name="Grigoriev I.V."/>
            <person name="Spatafora J.W."/>
            <person name="Aime M.C."/>
        </authorList>
    </citation>
    <scope>NUCLEOTIDE SEQUENCE [LARGE SCALE GENOMIC DNA]</scope>
    <source>
        <strain evidence="11 12">MCA 3645</strain>
    </source>
</reference>
<accession>A0A317XU42</accession>
<keyword evidence="2" id="KW-0645">Protease</keyword>
<dbReference type="CDD" id="cd04275">
    <property type="entry name" value="ZnMc_pappalysin_like"/>
    <property type="match status" value="1"/>
</dbReference>
<dbReference type="GO" id="GO:0046872">
    <property type="term" value="F:metal ion binding"/>
    <property type="evidence" value="ECO:0007669"/>
    <property type="project" value="UniProtKB-KW"/>
</dbReference>
<dbReference type="PANTHER" id="PTHR47466">
    <property type="match status" value="1"/>
</dbReference>
<dbReference type="GO" id="GO:0006508">
    <property type="term" value="P:proteolysis"/>
    <property type="evidence" value="ECO:0007669"/>
    <property type="project" value="UniProtKB-KW"/>
</dbReference>
<evidence type="ECO:0000313" key="11">
    <source>
        <dbReference type="EMBL" id="PWZ01787.1"/>
    </source>
</evidence>
<sequence length="281" mass="29415">MLFKKLAVFVGAAFLVAAPAFAGPVSLMCGNTELAPASVEQAIASKIASKQSARVAGTTAANQLTASIPVYWHVITDGSQGQLSSSAISSSVSALNSNFQGTGLSFFLAGSETTVNSNWFNNVNQGTSAEASMKNTLRQGGANALNVYTVNFQGGLLGYATFPWSYSSAPKNDGIVIQYSTYPNGPLTGYNTGKVLVHEAGHWVGLYHVFQGGCSSPGDYVSDTAPQSKVTSGCPSFQDSCSGGGADNINNHMDYSVDSCRKSFTAGQIERLSTMMDTYRV</sequence>
<evidence type="ECO:0000256" key="7">
    <source>
        <dbReference type="ARBA" id="ARBA00023049"/>
    </source>
</evidence>
<dbReference type="GO" id="GO:0008237">
    <property type="term" value="F:metallopeptidase activity"/>
    <property type="evidence" value="ECO:0007669"/>
    <property type="project" value="UniProtKB-KW"/>
</dbReference>
<evidence type="ECO:0000256" key="6">
    <source>
        <dbReference type="ARBA" id="ARBA00022833"/>
    </source>
</evidence>